<dbReference type="Gene3D" id="3.30.40.10">
    <property type="entry name" value="Zinc/RING finger domain, C3HC4 (zinc finger)"/>
    <property type="match status" value="1"/>
</dbReference>
<evidence type="ECO:0000256" key="2">
    <source>
        <dbReference type="ARBA" id="ARBA00022771"/>
    </source>
</evidence>
<reference evidence="7" key="1">
    <citation type="submission" date="2020-11" db="EMBL/GenBank/DDBJ databases">
        <authorList>
            <consortium name="DOE Joint Genome Institute"/>
            <person name="Ahrendt S."/>
            <person name="Riley R."/>
            <person name="Andreopoulos W."/>
            <person name="Labutti K."/>
            <person name="Pangilinan J."/>
            <person name="Ruiz-Duenas F.J."/>
            <person name="Barrasa J.M."/>
            <person name="Sanchez-Garcia M."/>
            <person name="Camarero S."/>
            <person name="Miyauchi S."/>
            <person name="Serrano A."/>
            <person name="Linde D."/>
            <person name="Babiker R."/>
            <person name="Drula E."/>
            <person name="Ayuso-Fernandez I."/>
            <person name="Pacheco R."/>
            <person name="Padilla G."/>
            <person name="Ferreira P."/>
            <person name="Barriuso J."/>
            <person name="Kellner H."/>
            <person name="Castanera R."/>
            <person name="Alfaro M."/>
            <person name="Ramirez L."/>
            <person name="Pisabarro A.G."/>
            <person name="Kuo A."/>
            <person name="Tritt A."/>
            <person name="Lipzen A."/>
            <person name="He G."/>
            <person name="Yan M."/>
            <person name="Ng V."/>
            <person name="Cullen D."/>
            <person name="Martin F."/>
            <person name="Rosso M.-N."/>
            <person name="Henrissat B."/>
            <person name="Hibbett D."/>
            <person name="Martinez A.T."/>
            <person name="Grigoriev I.V."/>
        </authorList>
    </citation>
    <scope>NUCLEOTIDE SEQUENCE</scope>
    <source>
        <strain evidence="7">MF-IS2</strain>
    </source>
</reference>
<evidence type="ECO:0000313" key="7">
    <source>
        <dbReference type="EMBL" id="KAF9447362.1"/>
    </source>
</evidence>
<name>A0A9P5X9U5_9AGAR</name>
<protein>
    <recommendedName>
        <fullName evidence="6">RING-type domain-containing protein</fullName>
    </recommendedName>
</protein>
<keyword evidence="5" id="KW-0175">Coiled coil</keyword>
<dbReference type="InterPro" id="IPR017907">
    <property type="entry name" value="Znf_RING_CS"/>
</dbReference>
<dbReference type="OrthoDB" id="6105938at2759"/>
<dbReference type="EMBL" id="MU151203">
    <property type="protein sequence ID" value="KAF9447362.1"/>
    <property type="molecule type" value="Genomic_DNA"/>
</dbReference>
<evidence type="ECO:0000259" key="6">
    <source>
        <dbReference type="PROSITE" id="PS50089"/>
    </source>
</evidence>
<evidence type="ECO:0000256" key="1">
    <source>
        <dbReference type="ARBA" id="ARBA00022723"/>
    </source>
</evidence>
<organism evidence="7 8">
    <name type="scientific">Macrolepiota fuliginosa MF-IS2</name>
    <dbReference type="NCBI Taxonomy" id="1400762"/>
    <lineage>
        <taxon>Eukaryota</taxon>
        <taxon>Fungi</taxon>
        <taxon>Dikarya</taxon>
        <taxon>Basidiomycota</taxon>
        <taxon>Agaricomycotina</taxon>
        <taxon>Agaricomycetes</taxon>
        <taxon>Agaricomycetidae</taxon>
        <taxon>Agaricales</taxon>
        <taxon>Agaricineae</taxon>
        <taxon>Agaricaceae</taxon>
        <taxon>Macrolepiota</taxon>
    </lineage>
</organism>
<evidence type="ECO:0000313" key="8">
    <source>
        <dbReference type="Proteomes" id="UP000807342"/>
    </source>
</evidence>
<dbReference type="SMART" id="SM00184">
    <property type="entry name" value="RING"/>
    <property type="match status" value="1"/>
</dbReference>
<sequence>MLSLGLGSACDVCLESFGPDAKGPCSIQCGHVFCVDCLNHLERPQCPLCRDPFEPHSVVRLHIDVEQRSSPKAPPPRPTAAEQEARRLQDAIANVANTGSSEPNLRSLIGEGRKFLSNQPRNLFPELRMAHRMIAYLCEVKANLVAQTQACNALQAQVSQLGAEKGELEKRIQDLKGARKYERQTALTVERNLRDHCSRAHEAYETVVE</sequence>
<keyword evidence="1" id="KW-0479">Metal-binding</keyword>
<dbReference type="Proteomes" id="UP000807342">
    <property type="component" value="Unassembled WGS sequence"/>
</dbReference>
<dbReference type="InterPro" id="IPR013083">
    <property type="entry name" value="Znf_RING/FYVE/PHD"/>
</dbReference>
<dbReference type="AlphaFoldDB" id="A0A9P5X9U5"/>
<dbReference type="SUPFAM" id="SSF57850">
    <property type="entry name" value="RING/U-box"/>
    <property type="match status" value="1"/>
</dbReference>
<evidence type="ECO:0000256" key="3">
    <source>
        <dbReference type="ARBA" id="ARBA00022833"/>
    </source>
</evidence>
<feature type="domain" description="RING-type" evidence="6">
    <location>
        <begin position="10"/>
        <end position="50"/>
    </location>
</feature>
<dbReference type="GO" id="GO:0008270">
    <property type="term" value="F:zinc ion binding"/>
    <property type="evidence" value="ECO:0007669"/>
    <property type="project" value="UniProtKB-KW"/>
</dbReference>
<accession>A0A9P5X9U5</accession>
<dbReference type="Pfam" id="PF14634">
    <property type="entry name" value="zf-RING_5"/>
    <property type="match status" value="1"/>
</dbReference>
<evidence type="ECO:0000256" key="4">
    <source>
        <dbReference type="PROSITE-ProRule" id="PRU00175"/>
    </source>
</evidence>
<comment type="caution">
    <text evidence="7">The sequence shown here is derived from an EMBL/GenBank/DDBJ whole genome shotgun (WGS) entry which is preliminary data.</text>
</comment>
<proteinExistence type="predicted"/>
<gene>
    <name evidence="7" type="ORF">P691DRAFT_671645</name>
</gene>
<dbReference type="PROSITE" id="PS50089">
    <property type="entry name" value="ZF_RING_2"/>
    <property type="match status" value="1"/>
</dbReference>
<keyword evidence="8" id="KW-1185">Reference proteome</keyword>
<keyword evidence="3" id="KW-0862">Zinc</keyword>
<dbReference type="InterPro" id="IPR001841">
    <property type="entry name" value="Znf_RING"/>
</dbReference>
<evidence type="ECO:0000256" key="5">
    <source>
        <dbReference type="SAM" id="Coils"/>
    </source>
</evidence>
<dbReference type="PROSITE" id="PS00518">
    <property type="entry name" value="ZF_RING_1"/>
    <property type="match status" value="1"/>
</dbReference>
<keyword evidence="2 4" id="KW-0863">Zinc-finger</keyword>
<feature type="coiled-coil region" evidence="5">
    <location>
        <begin position="151"/>
        <end position="178"/>
    </location>
</feature>